<evidence type="ECO:0000313" key="6">
    <source>
        <dbReference type="Proteomes" id="UP001642484"/>
    </source>
</evidence>
<evidence type="ECO:0000256" key="2">
    <source>
        <dbReference type="ARBA" id="ARBA00023242"/>
    </source>
</evidence>
<dbReference type="InterPro" id="IPR005574">
    <property type="entry name" value="Rpb4/RPC9"/>
</dbReference>
<dbReference type="Pfam" id="PF03874">
    <property type="entry name" value="RNA_pol_Rpb4"/>
    <property type="match status" value="1"/>
</dbReference>
<organism evidence="5 6">
    <name type="scientific">Durusdinium trenchii</name>
    <dbReference type="NCBI Taxonomy" id="1381693"/>
    <lineage>
        <taxon>Eukaryota</taxon>
        <taxon>Sar</taxon>
        <taxon>Alveolata</taxon>
        <taxon>Dinophyceae</taxon>
        <taxon>Suessiales</taxon>
        <taxon>Symbiodiniaceae</taxon>
        <taxon>Durusdinium</taxon>
    </lineage>
</organism>
<protein>
    <recommendedName>
        <fullName evidence="4">RNA polymerase Rpb4/RPC9 core domain-containing protein</fullName>
    </recommendedName>
</protein>
<evidence type="ECO:0000259" key="4">
    <source>
        <dbReference type="SMART" id="SM00657"/>
    </source>
</evidence>
<reference evidence="5 6" key="1">
    <citation type="submission" date="2024-02" db="EMBL/GenBank/DDBJ databases">
        <authorList>
            <person name="Chen Y."/>
            <person name="Shah S."/>
            <person name="Dougan E. K."/>
            <person name="Thang M."/>
            <person name="Chan C."/>
        </authorList>
    </citation>
    <scope>NUCLEOTIDE SEQUENCE [LARGE SCALE GENOMIC DNA]</scope>
</reference>
<dbReference type="InterPro" id="IPR038324">
    <property type="entry name" value="Rpb4/RPC9_sf"/>
</dbReference>
<dbReference type="PANTHER" id="PTHR21297">
    <property type="entry name" value="DNA-DIRECTED RNA POLYMERASE II"/>
    <property type="match status" value="1"/>
</dbReference>
<evidence type="ECO:0000256" key="3">
    <source>
        <dbReference type="ARBA" id="ARBA00025724"/>
    </source>
</evidence>
<proteinExistence type="inferred from homology"/>
<comment type="subcellular location">
    <subcellularLocation>
        <location evidence="1">Nucleus</location>
    </subcellularLocation>
</comment>
<evidence type="ECO:0000256" key="1">
    <source>
        <dbReference type="ARBA" id="ARBA00004123"/>
    </source>
</evidence>
<name>A0ABP0K2Z4_9DINO</name>
<dbReference type="InterPro" id="IPR006590">
    <property type="entry name" value="RNA_pol_Rpb4/RPC9_core"/>
</dbReference>
<dbReference type="EMBL" id="CAXAMN010007158">
    <property type="protein sequence ID" value="CAK9020643.1"/>
    <property type="molecule type" value="Genomic_DNA"/>
</dbReference>
<gene>
    <name evidence="5" type="ORF">CCMP2556_LOCUS14135</name>
</gene>
<dbReference type="Gene3D" id="1.20.1250.40">
    <property type="match status" value="1"/>
</dbReference>
<comment type="caution">
    <text evidence="5">The sequence shown here is derived from an EMBL/GenBank/DDBJ whole genome shotgun (WGS) entry which is preliminary data.</text>
</comment>
<dbReference type="SUPFAM" id="SSF47819">
    <property type="entry name" value="HRDC-like"/>
    <property type="match status" value="1"/>
</dbReference>
<keyword evidence="2" id="KW-0539">Nucleus</keyword>
<evidence type="ECO:0000313" key="5">
    <source>
        <dbReference type="EMBL" id="CAK9020643.1"/>
    </source>
</evidence>
<keyword evidence="6" id="KW-1185">Reference proteome</keyword>
<feature type="domain" description="RNA polymerase Rpb4/RPC9 core" evidence="4">
    <location>
        <begin position="17"/>
        <end position="138"/>
    </location>
</feature>
<sequence length="142" mass="16416">MTEADASQVLENCVNLGELRRKPGMHLSEVDGLLQQIERERRTAKRDPPEDARKTLEYCKKFKHLQNTVTAKSAKQELMRLIPVDGRYVKRCRDFEATQLLNLMPGTADEARKLIPTLDGNRYLDDLVKELGQLKEYDPFIE</sequence>
<accession>A0ABP0K2Z4</accession>
<dbReference type="InterPro" id="IPR045222">
    <property type="entry name" value="Rpb4-like"/>
</dbReference>
<dbReference type="Proteomes" id="UP001642484">
    <property type="component" value="Unassembled WGS sequence"/>
</dbReference>
<comment type="similarity">
    <text evidence="3">Belongs to the eukaryotic RPB4 RNA polymerase subunit family.</text>
</comment>
<dbReference type="SMART" id="SM00657">
    <property type="entry name" value="RPOL4c"/>
    <property type="match status" value="1"/>
</dbReference>
<dbReference type="InterPro" id="IPR010997">
    <property type="entry name" value="HRDC-like_sf"/>
</dbReference>